<dbReference type="PANTHER" id="PTHR43060">
    <property type="entry name" value="3-HYDROXYISOBUTYRATE DEHYDROGENASE-LIKE 1, MITOCHONDRIAL-RELATED"/>
    <property type="match status" value="1"/>
</dbReference>
<evidence type="ECO:0000259" key="1">
    <source>
        <dbReference type="Pfam" id="PF03446"/>
    </source>
</evidence>
<keyword evidence="4" id="KW-1185">Reference proteome</keyword>
<gene>
    <name evidence="3" type="ordered locus">Amico_0442</name>
</gene>
<evidence type="ECO:0000313" key="4">
    <source>
        <dbReference type="Proteomes" id="UP000002366"/>
    </source>
</evidence>
<dbReference type="Pfam" id="PF09130">
    <property type="entry name" value="DUF1932"/>
    <property type="match status" value="1"/>
</dbReference>
<dbReference type="SUPFAM" id="SSF48179">
    <property type="entry name" value="6-phosphogluconate dehydrogenase C-terminal domain-like"/>
    <property type="match status" value="1"/>
</dbReference>
<organism evidence="3 4">
    <name type="scientific">Aminobacterium colombiense (strain DSM 12261 / ALA-1)</name>
    <dbReference type="NCBI Taxonomy" id="572547"/>
    <lineage>
        <taxon>Bacteria</taxon>
        <taxon>Thermotogati</taxon>
        <taxon>Synergistota</taxon>
        <taxon>Synergistia</taxon>
        <taxon>Synergistales</taxon>
        <taxon>Aminobacteriaceae</taxon>
        <taxon>Aminobacterium</taxon>
    </lineage>
</organism>
<dbReference type="InterPro" id="IPR013328">
    <property type="entry name" value="6PGD_dom2"/>
</dbReference>
<dbReference type="EMBL" id="CP001997">
    <property type="protein sequence ID" value="ADE56583.1"/>
    <property type="molecule type" value="Genomic_DNA"/>
</dbReference>
<dbReference type="Pfam" id="PF03446">
    <property type="entry name" value="NAD_binding_2"/>
    <property type="match status" value="1"/>
</dbReference>
<dbReference type="SUPFAM" id="SSF51735">
    <property type="entry name" value="NAD(P)-binding Rossmann-fold domains"/>
    <property type="match status" value="1"/>
</dbReference>
<reference evidence="3 4" key="1">
    <citation type="journal article" date="2010" name="Stand. Genomic Sci.">
        <title>Complete genome sequence of Aminobacterium colombiense type strain (ALA-1).</title>
        <authorList>
            <person name="Chertkov O."/>
            <person name="Sikorski J."/>
            <person name="Brambilla E."/>
            <person name="Lapidus A."/>
            <person name="Copeland A."/>
            <person name="Glavina Del Rio T."/>
            <person name="Nolan M."/>
            <person name="Lucas S."/>
            <person name="Tice H."/>
            <person name="Cheng J.F."/>
            <person name="Han C."/>
            <person name="Detter J.C."/>
            <person name="Bruce D."/>
            <person name="Tapia R."/>
            <person name="Goodwin L."/>
            <person name="Pitluck S."/>
            <person name="Liolios K."/>
            <person name="Ivanova N."/>
            <person name="Mavromatis K."/>
            <person name="Ovchinnikova G."/>
            <person name="Pati A."/>
            <person name="Chen A."/>
            <person name="Palaniappan K."/>
            <person name="Land M."/>
            <person name="Hauser L."/>
            <person name="Chang Y.J."/>
            <person name="Jeffries C.D."/>
            <person name="Spring S."/>
            <person name="Rohde M."/>
            <person name="Goker M."/>
            <person name="Bristow J."/>
            <person name="Eisen J.A."/>
            <person name="Markowitz V."/>
            <person name="Hugenholtz P."/>
            <person name="Kyrpides N.C."/>
            <person name="Klenk H.P."/>
        </authorList>
    </citation>
    <scope>NUCLEOTIDE SEQUENCE [LARGE SCALE GENOMIC DNA]</scope>
    <source>
        <strain evidence="4">DSM 12261 / ALA-1</strain>
    </source>
</reference>
<dbReference type="Proteomes" id="UP000002366">
    <property type="component" value="Chromosome"/>
</dbReference>
<accession>D5EDF1</accession>
<evidence type="ECO:0000259" key="2">
    <source>
        <dbReference type="Pfam" id="PF09130"/>
    </source>
</evidence>
<dbReference type="InterPro" id="IPR015814">
    <property type="entry name" value="Pgluconate_DH_NAD-bd_C"/>
</dbReference>
<dbReference type="InterPro" id="IPR036291">
    <property type="entry name" value="NAD(P)-bd_dom_sf"/>
</dbReference>
<dbReference type="InterPro" id="IPR008927">
    <property type="entry name" value="6-PGluconate_DH-like_C_sf"/>
</dbReference>
<feature type="domain" description="6-phosphogluconate dehydrogenase NADP-binding" evidence="1">
    <location>
        <begin position="49"/>
        <end position="130"/>
    </location>
</feature>
<dbReference type="HOGENOM" id="CLU_052530_1_0_0"/>
<dbReference type="STRING" id="572547.Amico_0442"/>
<dbReference type="PANTHER" id="PTHR43060:SF15">
    <property type="entry name" value="3-HYDROXYISOBUTYRATE DEHYDROGENASE-LIKE 1, MITOCHONDRIAL-RELATED"/>
    <property type="match status" value="1"/>
</dbReference>
<protein>
    <submittedName>
        <fullName evidence="3">Phosphogluconate dehydrogenase, NAD-binding, putative-like protein</fullName>
    </submittedName>
</protein>
<dbReference type="Gene3D" id="1.10.1040.10">
    <property type="entry name" value="N-(1-d-carboxylethyl)-l-norvaline Dehydrogenase, domain 2"/>
    <property type="match status" value="1"/>
</dbReference>
<dbReference type="GO" id="GO:0050661">
    <property type="term" value="F:NADP binding"/>
    <property type="evidence" value="ECO:0007669"/>
    <property type="project" value="InterPro"/>
</dbReference>
<proteinExistence type="predicted"/>
<feature type="domain" description="Phosphogluconate dehydrogenase NAD-binding putative C-terminal" evidence="2">
    <location>
        <begin position="197"/>
        <end position="266"/>
    </location>
</feature>
<dbReference type="RefSeq" id="WP_013047849.1">
    <property type="nucleotide sequence ID" value="NC_014011.1"/>
</dbReference>
<dbReference type="Gene3D" id="3.40.50.720">
    <property type="entry name" value="NAD(P)-binding Rossmann-like Domain"/>
    <property type="match status" value="1"/>
</dbReference>
<dbReference type="AlphaFoldDB" id="D5EDF1"/>
<evidence type="ECO:0000313" key="3">
    <source>
        <dbReference type="EMBL" id="ADE56583.1"/>
    </source>
</evidence>
<dbReference type="InterPro" id="IPR006115">
    <property type="entry name" value="6PGDH_NADP-bd"/>
</dbReference>
<dbReference type="KEGG" id="aco:Amico_0442"/>
<sequence length="298" mass="32329">MAELSLGFVGFGEVSFCISSGLRDEGLSGICAYDVVLGSGTLYEENLRKRANEANVILCDTPEELFRSCKVIVCAVQAPYAGHAAKSALSHMSAGSLYVDVTTAAPAEKERWEKEFQARSIYFADSAMMGPLTINRHKVPMIASGCGASLWQEKMVPLGMKIDVVKGPAGDGTRIKLVRSVFMKGLGALLVETFLLAHRSGLEDVVLKSISATVDQLPFEKTISRMLGADMIHAERRAHEVAESIALMETLRLKPVMAAATKERLELSAAMGLKDELAGLAPKTIEEACSVWDRKNYR</sequence>
<name>D5EDF1_AMICL</name>
<dbReference type="eggNOG" id="COG2084">
    <property type="taxonomic scope" value="Bacteria"/>
</dbReference>